<dbReference type="PANTHER" id="PTHR42879:SF2">
    <property type="entry name" value="3-OXOACYL-[ACYL-CARRIER-PROTEIN] REDUCTASE FABG"/>
    <property type="match status" value="1"/>
</dbReference>
<keyword evidence="2" id="KW-0648">Protein biosynthesis</keyword>
<sequence>MIQSNGKQRAFVFGASGDIGQAICQQLAASGWSLILHGFQHTDVLATACQQLSQQYPQQDFQYFSADLMDPNFLKPNLLSQFGDYQALVFAQGTTDYQLFSTTTVQQQQKLFQLHLFSPLTLIRAAESHLLAQDHARIVFIGSIYGAVGSAMEVLYSAVKGAQTSFANAYAREVAGSGLTVNVVAPGAVNTQMNADFSENELAALKAEIPLGRLAQPQEIAVWVAHLVAADADYLTGQTLYVDGGWLK</sequence>
<dbReference type="GO" id="GO:0003746">
    <property type="term" value="F:translation elongation factor activity"/>
    <property type="evidence" value="ECO:0007669"/>
    <property type="project" value="UniProtKB-KW"/>
</dbReference>
<comment type="caution">
    <text evidence="2">The sequence shown here is derived from an EMBL/GenBank/DDBJ whole genome shotgun (WGS) entry which is preliminary data.</text>
</comment>
<evidence type="ECO:0000313" key="2">
    <source>
        <dbReference type="EMBL" id="MFD1412164.1"/>
    </source>
</evidence>
<dbReference type="RefSeq" id="WP_125648164.1">
    <property type="nucleotide sequence ID" value="NZ_JBHTOH010000094.1"/>
</dbReference>
<dbReference type="InterPro" id="IPR036291">
    <property type="entry name" value="NAD(P)-bd_dom_sf"/>
</dbReference>
<organism evidence="2 3">
    <name type="scientific">Lapidilactobacillus gannanensis</name>
    <dbReference type="NCBI Taxonomy" id="2486002"/>
    <lineage>
        <taxon>Bacteria</taxon>
        <taxon>Bacillati</taxon>
        <taxon>Bacillota</taxon>
        <taxon>Bacilli</taxon>
        <taxon>Lactobacillales</taxon>
        <taxon>Lactobacillaceae</taxon>
        <taxon>Lapidilactobacillus</taxon>
    </lineage>
</organism>
<dbReference type="Pfam" id="PF13561">
    <property type="entry name" value="adh_short_C2"/>
    <property type="match status" value="1"/>
</dbReference>
<dbReference type="Proteomes" id="UP001597191">
    <property type="component" value="Unassembled WGS sequence"/>
</dbReference>
<reference evidence="3" key="1">
    <citation type="journal article" date="2019" name="Int. J. Syst. Evol. Microbiol.">
        <title>The Global Catalogue of Microorganisms (GCM) 10K type strain sequencing project: providing services to taxonomists for standard genome sequencing and annotation.</title>
        <authorList>
            <consortium name="The Broad Institute Genomics Platform"/>
            <consortium name="The Broad Institute Genome Sequencing Center for Infectious Disease"/>
            <person name="Wu L."/>
            <person name="Ma J."/>
        </authorList>
    </citation>
    <scope>NUCLEOTIDE SEQUENCE [LARGE SCALE GENOMIC DNA]</scope>
    <source>
        <strain evidence="3">CCM 8937</strain>
    </source>
</reference>
<dbReference type="EMBL" id="JBHTOH010000094">
    <property type="protein sequence ID" value="MFD1412164.1"/>
    <property type="molecule type" value="Genomic_DNA"/>
</dbReference>
<gene>
    <name evidence="2" type="primary">ymfI</name>
    <name evidence="2" type="ORF">ACFQ4R_11290</name>
</gene>
<dbReference type="PRINTS" id="PR00081">
    <property type="entry name" value="GDHRDH"/>
</dbReference>
<proteinExistence type="inferred from homology"/>
<name>A0ABW4BPJ3_9LACO</name>
<dbReference type="Gene3D" id="3.40.50.720">
    <property type="entry name" value="NAD(P)-binding Rossmann-like Domain"/>
    <property type="match status" value="1"/>
</dbReference>
<dbReference type="SUPFAM" id="SSF51735">
    <property type="entry name" value="NAD(P)-binding Rossmann-fold domains"/>
    <property type="match status" value="1"/>
</dbReference>
<dbReference type="CDD" id="cd05233">
    <property type="entry name" value="SDR_c"/>
    <property type="match status" value="1"/>
</dbReference>
<dbReference type="InterPro" id="IPR050259">
    <property type="entry name" value="SDR"/>
</dbReference>
<keyword evidence="3" id="KW-1185">Reference proteome</keyword>
<evidence type="ECO:0000313" key="3">
    <source>
        <dbReference type="Proteomes" id="UP001597191"/>
    </source>
</evidence>
<dbReference type="PANTHER" id="PTHR42879">
    <property type="entry name" value="3-OXOACYL-(ACYL-CARRIER-PROTEIN) REDUCTASE"/>
    <property type="match status" value="1"/>
</dbReference>
<accession>A0ABW4BPJ3</accession>
<protein>
    <submittedName>
        <fullName evidence="2">Elongation factor P 5-aminopentanone reductase</fullName>
    </submittedName>
</protein>
<keyword evidence="2" id="KW-0251">Elongation factor</keyword>
<dbReference type="NCBIfam" id="NF047420">
    <property type="entry name" value="EF_P_mod_YmfI"/>
    <property type="match status" value="1"/>
</dbReference>
<dbReference type="InterPro" id="IPR002347">
    <property type="entry name" value="SDR_fam"/>
</dbReference>
<evidence type="ECO:0000256" key="1">
    <source>
        <dbReference type="ARBA" id="ARBA00006484"/>
    </source>
</evidence>
<comment type="similarity">
    <text evidence="1">Belongs to the short-chain dehydrogenases/reductases (SDR) family.</text>
</comment>